<dbReference type="NCBIfam" id="NF009466">
    <property type="entry name" value="PRK12826.1-2"/>
    <property type="match status" value="1"/>
</dbReference>
<dbReference type="AlphaFoldDB" id="A0A841TVM5"/>
<comment type="caution">
    <text evidence="4">The sequence shown here is derived from an EMBL/GenBank/DDBJ whole genome shotgun (WGS) entry which is preliminary data.</text>
</comment>
<keyword evidence="2" id="KW-0560">Oxidoreductase</keyword>
<dbReference type="InterPro" id="IPR036291">
    <property type="entry name" value="NAD(P)-bd_dom_sf"/>
</dbReference>
<dbReference type="NCBIfam" id="NF047420">
    <property type="entry name" value="EF_P_mod_YmfI"/>
    <property type="match status" value="1"/>
</dbReference>
<dbReference type="FunFam" id="3.40.50.720:FF:000173">
    <property type="entry name" value="3-oxoacyl-[acyl-carrier protein] reductase"/>
    <property type="match status" value="1"/>
</dbReference>
<dbReference type="Pfam" id="PF13561">
    <property type="entry name" value="adh_short_C2"/>
    <property type="match status" value="1"/>
</dbReference>
<dbReference type="SUPFAM" id="SSF51735">
    <property type="entry name" value="NAD(P)-binding Rossmann-fold domains"/>
    <property type="match status" value="1"/>
</dbReference>
<dbReference type="GO" id="GO:0016491">
    <property type="term" value="F:oxidoreductase activity"/>
    <property type="evidence" value="ECO:0007669"/>
    <property type="project" value="UniProtKB-KW"/>
</dbReference>
<dbReference type="EMBL" id="JACJVR010000005">
    <property type="protein sequence ID" value="MBB6690233.1"/>
    <property type="molecule type" value="Genomic_DNA"/>
</dbReference>
<dbReference type="PRINTS" id="PR00080">
    <property type="entry name" value="SDRFAMILY"/>
</dbReference>
<evidence type="ECO:0000256" key="1">
    <source>
        <dbReference type="ARBA" id="ARBA00006484"/>
    </source>
</evidence>
<name>A0A841TVM5_9BACL</name>
<evidence type="ECO:0000313" key="5">
    <source>
        <dbReference type="Proteomes" id="UP000553776"/>
    </source>
</evidence>
<evidence type="ECO:0000256" key="2">
    <source>
        <dbReference type="ARBA" id="ARBA00023002"/>
    </source>
</evidence>
<gene>
    <name evidence="4" type="primary">fabG</name>
    <name evidence="4" type="ORF">H7B90_02355</name>
</gene>
<sequence length="254" mass="26993">MTDPSAARLARRVALVTGASRGIGAAVARRLAEEGAAVVAVYGSSRREAEEVARQCLAAGAEEACAIRADVRSGERLAELKAELERRELMPSIVVHSAGTAHYGLLDETGEDEWDDLFRVHLKSAYWLARLFAPAMSWNRGGRIIHVSSVWGMVGAAGEVAYSAAKGGLNSFTKGLARELASSGVTVNAVAPGAVDTDMLRSLSEEEKEALLREIPLGRFAKPEEVAELVAYLASDRAGYITGQVIGLTGGWRV</sequence>
<dbReference type="InterPro" id="IPR002347">
    <property type="entry name" value="SDR_fam"/>
</dbReference>
<dbReference type="SMART" id="SM00822">
    <property type="entry name" value="PKS_KR"/>
    <property type="match status" value="1"/>
</dbReference>
<dbReference type="GO" id="GO:0032787">
    <property type="term" value="P:monocarboxylic acid metabolic process"/>
    <property type="evidence" value="ECO:0007669"/>
    <property type="project" value="UniProtKB-ARBA"/>
</dbReference>
<accession>A0A841TVM5</accession>
<evidence type="ECO:0000259" key="3">
    <source>
        <dbReference type="SMART" id="SM00822"/>
    </source>
</evidence>
<dbReference type="InterPro" id="IPR050259">
    <property type="entry name" value="SDR"/>
</dbReference>
<dbReference type="PANTHER" id="PTHR42879">
    <property type="entry name" value="3-OXOACYL-(ACYL-CARRIER-PROTEIN) REDUCTASE"/>
    <property type="match status" value="1"/>
</dbReference>
<dbReference type="InterPro" id="IPR020904">
    <property type="entry name" value="Sc_DH/Rdtase_CS"/>
</dbReference>
<dbReference type="RefSeq" id="WP_185134258.1">
    <property type="nucleotide sequence ID" value="NZ_JACJVR010000005.1"/>
</dbReference>
<protein>
    <submittedName>
        <fullName evidence="4">3-oxoacyl-ACP reductase FabG</fullName>
    </submittedName>
</protein>
<dbReference type="PANTHER" id="PTHR42879:SF2">
    <property type="entry name" value="3-OXOACYL-[ACYL-CARRIER-PROTEIN] REDUCTASE FABG"/>
    <property type="match status" value="1"/>
</dbReference>
<keyword evidence="5" id="KW-1185">Reference proteome</keyword>
<proteinExistence type="inferred from homology"/>
<dbReference type="InterPro" id="IPR057326">
    <property type="entry name" value="KR_dom"/>
</dbReference>
<feature type="domain" description="Ketoreductase" evidence="3">
    <location>
        <begin position="12"/>
        <end position="198"/>
    </location>
</feature>
<dbReference type="Proteomes" id="UP000553776">
    <property type="component" value="Unassembled WGS sequence"/>
</dbReference>
<reference evidence="4 5" key="1">
    <citation type="submission" date="2020-08" db="EMBL/GenBank/DDBJ databases">
        <title>Cohnella phylogeny.</title>
        <authorList>
            <person name="Dunlap C."/>
        </authorList>
    </citation>
    <scope>NUCLEOTIDE SEQUENCE [LARGE SCALE GENOMIC DNA]</scope>
    <source>
        <strain evidence="4 5">DSM 25239</strain>
    </source>
</reference>
<dbReference type="PRINTS" id="PR00081">
    <property type="entry name" value="GDHRDH"/>
</dbReference>
<dbReference type="Gene3D" id="3.40.50.720">
    <property type="entry name" value="NAD(P)-binding Rossmann-like Domain"/>
    <property type="match status" value="1"/>
</dbReference>
<organism evidence="4 5">
    <name type="scientific">Cohnella xylanilytica</name>
    <dbReference type="NCBI Taxonomy" id="557555"/>
    <lineage>
        <taxon>Bacteria</taxon>
        <taxon>Bacillati</taxon>
        <taxon>Bacillota</taxon>
        <taxon>Bacilli</taxon>
        <taxon>Bacillales</taxon>
        <taxon>Paenibacillaceae</taxon>
        <taxon>Cohnella</taxon>
    </lineage>
</organism>
<comment type="similarity">
    <text evidence="1">Belongs to the short-chain dehydrogenases/reductases (SDR) family.</text>
</comment>
<evidence type="ECO:0000313" key="4">
    <source>
        <dbReference type="EMBL" id="MBB6690233.1"/>
    </source>
</evidence>
<dbReference type="PROSITE" id="PS00061">
    <property type="entry name" value="ADH_SHORT"/>
    <property type="match status" value="1"/>
</dbReference>